<reference evidence="2 3" key="1">
    <citation type="submission" date="2014-11" db="EMBL/GenBank/DDBJ databases">
        <authorList>
            <person name="Zhu J."/>
            <person name="Qi W."/>
            <person name="Song R."/>
        </authorList>
    </citation>
    <scope>NUCLEOTIDE SEQUENCE [LARGE SCALE GENOMIC DNA]</scope>
</reference>
<sequence length="236" mass="26313">MGFFASDSAEWRQITPRHSTFIAVEDSRDQLFDLRPPMREGHDARAIDKHSQQPAVPSPSRESQPGALKPTRDLDVQDANDEGIVSELVSESLSDPWQDAAATDAPPTGEQQVPASSNVDSLIPNSLSSLACEDEPTTVPLTRAARQRDKSWTARTCAWLGKRVSFRSRQGEIKLKEVTEWDDEENGFVVIEKSEVFPPATLPASPQPYNTTRQADQSSLHEPTLIERYQSWIEES</sequence>
<dbReference type="InParanoid" id="A0A0G4ETV3"/>
<proteinExistence type="predicted"/>
<organism evidence="2 3">
    <name type="scientific">Vitrella brassicaformis (strain CCMP3155)</name>
    <dbReference type="NCBI Taxonomy" id="1169540"/>
    <lineage>
        <taxon>Eukaryota</taxon>
        <taxon>Sar</taxon>
        <taxon>Alveolata</taxon>
        <taxon>Colpodellida</taxon>
        <taxon>Vitrellaceae</taxon>
        <taxon>Vitrella</taxon>
    </lineage>
</organism>
<gene>
    <name evidence="2" type="ORF">Vbra_13444</name>
</gene>
<accession>A0A0G4ETV3</accession>
<evidence type="ECO:0000256" key="1">
    <source>
        <dbReference type="SAM" id="MobiDB-lite"/>
    </source>
</evidence>
<feature type="region of interest" description="Disordered" evidence="1">
    <location>
        <begin position="199"/>
        <end position="221"/>
    </location>
</feature>
<feature type="compositionally biased region" description="Polar residues" evidence="1">
    <location>
        <begin position="207"/>
        <end position="221"/>
    </location>
</feature>
<protein>
    <submittedName>
        <fullName evidence="2">Uncharacterized protein</fullName>
    </submittedName>
</protein>
<dbReference type="VEuPathDB" id="CryptoDB:Vbra_13444"/>
<keyword evidence="3" id="KW-1185">Reference proteome</keyword>
<feature type="region of interest" description="Disordered" evidence="1">
    <location>
        <begin position="33"/>
        <end position="77"/>
    </location>
</feature>
<feature type="compositionally biased region" description="Basic and acidic residues" evidence="1">
    <location>
        <begin position="33"/>
        <end position="51"/>
    </location>
</feature>
<dbReference type="EMBL" id="CDMY01000317">
    <property type="protein sequence ID" value="CEM02057.1"/>
    <property type="molecule type" value="Genomic_DNA"/>
</dbReference>
<evidence type="ECO:0000313" key="2">
    <source>
        <dbReference type="EMBL" id="CEM02057.1"/>
    </source>
</evidence>
<feature type="region of interest" description="Disordered" evidence="1">
    <location>
        <begin position="90"/>
        <end position="117"/>
    </location>
</feature>
<dbReference type="AlphaFoldDB" id="A0A0G4ETV3"/>
<name>A0A0G4ETV3_VITBC</name>
<evidence type="ECO:0000313" key="3">
    <source>
        <dbReference type="Proteomes" id="UP000041254"/>
    </source>
</evidence>
<dbReference type="Proteomes" id="UP000041254">
    <property type="component" value="Unassembled WGS sequence"/>
</dbReference>
<feature type="compositionally biased region" description="Polar residues" evidence="1">
    <location>
        <begin position="52"/>
        <end position="63"/>
    </location>
</feature>